<accession>A0ABQ1GJU2</accession>
<protein>
    <submittedName>
        <fullName evidence="2">Uncharacterized protein</fullName>
    </submittedName>
</protein>
<comment type="caution">
    <text evidence="2">The sequence shown here is derived from an EMBL/GenBank/DDBJ whole genome shotgun (WGS) entry which is preliminary data.</text>
</comment>
<organism evidence="2 3">
    <name type="scientific">Sphingomonas psychrolutea</name>
    <dbReference type="NCBI Taxonomy" id="1259676"/>
    <lineage>
        <taxon>Bacteria</taxon>
        <taxon>Pseudomonadati</taxon>
        <taxon>Pseudomonadota</taxon>
        <taxon>Alphaproteobacteria</taxon>
        <taxon>Sphingomonadales</taxon>
        <taxon>Sphingomonadaceae</taxon>
        <taxon>Sphingomonas</taxon>
    </lineage>
</organism>
<dbReference type="EMBL" id="BMDW01000006">
    <property type="protein sequence ID" value="GGA45005.1"/>
    <property type="molecule type" value="Genomic_DNA"/>
</dbReference>
<reference evidence="3" key="1">
    <citation type="journal article" date="2019" name="Int. J. Syst. Evol. Microbiol.">
        <title>The Global Catalogue of Microorganisms (GCM) 10K type strain sequencing project: providing services to taxonomists for standard genome sequencing and annotation.</title>
        <authorList>
            <consortium name="The Broad Institute Genomics Platform"/>
            <consortium name="The Broad Institute Genome Sequencing Center for Infectious Disease"/>
            <person name="Wu L."/>
            <person name="Ma J."/>
        </authorList>
    </citation>
    <scope>NUCLEOTIDE SEQUENCE [LARGE SCALE GENOMIC DNA]</scope>
    <source>
        <strain evidence="3">CGMCC 1.10106</strain>
    </source>
</reference>
<feature type="compositionally biased region" description="Acidic residues" evidence="1">
    <location>
        <begin position="53"/>
        <end position="69"/>
    </location>
</feature>
<feature type="region of interest" description="Disordered" evidence="1">
    <location>
        <begin position="52"/>
        <end position="73"/>
    </location>
</feature>
<evidence type="ECO:0000256" key="1">
    <source>
        <dbReference type="SAM" id="MobiDB-lite"/>
    </source>
</evidence>
<keyword evidence="3" id="KW-1185">Reference proteome</keyword>
<gene>
    <name evidence="2" type="ORF">GCM10011395_14080</name>
</gene>
<proteinExistence type="predicted"/>
<dbReference type="Proteomes" id="UP000618591">
    <property type="component" value="Unassembled WGS sequence"/>
</dbReference>
<sequence length="100" mass="10672">MSAVALPGGVNARNAVPVPPAAIFRVMSRFDRDQLAGFITVAIDLLDLAESNSDLEPDGDELDGNNSEDDFMHHGHWGPGCPIADPGGCEHYGREIDDVL</sequence>
<evidence type="ECO:0000313" key="3">
    <source>
        <dbReference type="Proteomes" id="UP000618591"/>
    </source>
</evidence>
<name>A0ABQ1GJU2_9SPHN</name>
<evidence type="ECO:0000313" key="2">
    <source>
        <dbReference type="EMBL" id="GGA45005.1"/>
    </source>
</evidence>